<dbReference type="EMBL" id="GL732573">
    <property type="protein sequence ID" value="EFX75689.1"/>
    <property type="molecule type" value="Genomic_DNA"/>
</dbReference>
<proteinExistence type="predicted"/>
<dbReference type="InterPro" id="IPR019775">
    <property type="entry name" value="WD40_repeat_CS"/>
</dbReference>
<accession>E9GXN0</accession>
<dbReference type="PROSITE" id="PS50082">
    <property type="entry name" value="WD_REPEATS_2"/>
    <property type="match status" value="2"/>
</dbReference>
<dbReference type="InParanoid" id="E9GXN0"/>
<dbReference type="OrthoDB" id="6262491at2759"/>
<dbReference type="InterPro" id="IPR015943">
    <property type="entry name" value="WD40/YVTN_repeat-like_dom_sf"/>
</dbReference>
<dbReference type="eggNOG" id="KOG0288">
    <property type="taxonomic scope" value="Eukaryota"/>
</dbReference>
<name>E9GXN0_DAPPU</name>
<dbReference type="PROSITE" id="PS50294">
    <property type="entry name" value="WD_REPEATS_REGION"/>
    <property type="match status" value="2"/>
</dbReference>
<dbReference type="Pfam" id="PF00400">
    <property type="entry name" value="WD40"/>
    <property type="match status" value="3"/>
</dbReference>
<dbReference type="InterPro" id="IPR001680">
    <property type="entry name" value="WD40_rpt"/>
</dbReference>
<dbReference type="PhylomeDB" id="E9GXN0"/>
<dbReference type="InterPro" id="IPR036322">
    <property type="entry name" value="WD40_repeat_dom_sf"/>
</dbReference>
<dbReference type="GO" id="GO:0000045">
    <property type="term" value="P:autophagosome assembly"/>
    <property type="evidence" value="ECO:0007669"/>
    <property type="project" value="InterPro"/>
</dbReference>
<dbReference type="SMART" id="SM00320">
    <property type="entry name" value="WD40"/>
    <property type="match status" value="5"/>
</dbReference>
<dbReference type="OMA" id="ACVETKF"/>
<feature type="repeat" description="WD" evidence="3">
    <location>
        <begin position="226"/>
        <end position="257"/>
    </location>
</feature>
<sequence>MASQTKGNGLKLNGAGGAPYLSGFHLDNFARLCPVGWENSARQDHETQQHGEFHTLTGHSGKVLAARFMGDTSMVVTGSHDRTLKIWDLRSRACISTKFAGSSCNDLVTIDGVQILSGHFDKKIRFWDQRSESSHNEILLQGKVTSLDLSRDRNFLLACVRDDSLVTIDLRMNQKICNTFTDDEFHVGCDWNRAAFSSSGEYVSVGSSDGTVFIFNTATSVVEQRLKEHSSAVIAVAWHPSDYALASCDKTKRVVIWTDGGYN</sequence>
<gene>
    <name evidence="4" type="ORF">DAPPUDRAFT_306659</name>
</gene>
<dbReference type="PANTHER" id="PTHR19878:SF8">
    <property type="entry name" value="AUTOPHAGY-RELATED 16, ISOFORM F"/>
    <property type="match status" value="1"/>
</dbReference>
<dbReference type="Proteomes" id="UP000000305">
    <property type="component" value="Unassembled WGS sequence"/>
</dbReference>
<protein>
    <submittedName>
        <fullName evidence="4">Uncharacterized protein</fullName>
    </submittedName>
</protein>
<dbReference type="AlphaFoldDB" id="E9GXN0"/>
<dbReference type="SUPFAM" id="SSF50978">
    <property type="entry name" value="WD40 repeat-like"/>
    <property type="match status" value="1"/>
</dbReference>
<dbReference type="FunFam" id="2.130.10.10:FF:002196">
    <property type="entry name" value="Protein will die slowly-like protein"/>
    <property type="match status" value="1"/>
</dbReference>
<evidence type="ECO:0000313" key="4">
    <source>
        <dbReference type="EMBL" id="EFX75689.1"/>
    </source>
</evidence>
<evidence type="ECO:0000256" key="3">
    <source>
        <dbReference type="PROSITE-ProRule" id="PRU00221"/>
    </source>
</evidence>
<dbReference type="FunFam" id="2.130.10.10:FF:001153">
    <property type="entry name" value="Protein will die slowly-like protein"/>
    <property type="match status" value="1"/>
</dbReference>
<dbReference type="STRING" id="6669.E9GXN0"/>
<dbReference type="KEGG" id="dpx:DAPPUDRAFT_306659"/>
<organism evidence="4 5">
    <name type="scientific">Daphnia pulex</name>
    <name type="common">Water flea</name>
    <dbReference type="NCBI Taxonomy" id="6669"/>
    <lineage>
        <taxon>Eukaryota</taxon>
        <taxon>Metazoa</taxon>
        <taxon>Ecdysozoa</taxon>
        <taxon>Arthropoda</taxon>
        <taxon>Crustacea</taxon>
        <taxon>Branchiopoda</taxon>
        <taxon>Diplostraca</taxon>
        <taxon>Cladocera</taxon>
        <taxon>Anomopoda</taxon>
        <taxon>Daphniidae</taxon>
        <taxon>Daphnia</taxon>
    </lineage>
</organism>
<feature type="repeat" description="WD" evidence="3">
    <location>
        <begin position="56"/>
        <end position="97"/>
    </location>
</feature>
<dbReference type="HOGENOM" id="CLU_000288_57_10_1"/>
<evidence type="ECO:0000256" key="1">
    <source>
        <dbReference type="ARBA" id="ARBA00022574"/>
    </source>
</evidence>
<keyword evidence="5" id="KW-1185">Reference proteome</keyword>
<dbReference type="PROSITE" id="PS00678">
    <property type="entry name" value="WD_REPEATS_1"/>
    <property type="match status" value="1"/>
</dbReference>
<evidence type="ECO:0000256" key="2">
    <source>
        <dbReference type="ARBA" id="ARBA00022737"/>
    </source>
</evidence>
<keyword evidence="1 3" id="KW-0853">WD repeat</keyword>
<dbReference type="Gene3D" id="2.130.10.10">
    <property type="entry name" value="YVTN repeat-like/Quinoprotein amine dehydrogenase"/>
    <property type="match status" value="2"/>
</dbReference>
<dbReference type="PANTHER" id="PTHR19878">
    <property type="entry name" value="AUTOPHAGY PROTEIN 16-LIKE"/>
    <property type="match status" value="1"/>
</dbReference>
<keyword evidence="2" id="KW-0677">Repeat</keyword>
<evidence type="ECO:0000313" key="5">
    <source>
        <dbReference type="Proteomes" id="UP000000305"/>
    </source>
</evidence>
<dbReference type="InterPro" id="IPR045160">
    <property type="entry name" value="ATG16"/>
</dbReference>
<reference evidence="4 5" key="1">
    <citation type="journal article" date="2011" name="Science">
        <title>The ecoresponsive genome of Daphnia pulex.</title>
        <authorList>
            <person name="Colbourne J.K."/>
            <person name="Pfrender M.E."/>
            <person name="Gilbert D."/>
            <person name="Thomas W.K."/>
            <person name="Tucker A."/>
            <person name="Oakley T.H."/>
            <person name="Tokishita S."/>
            <person name="Aerts A."/>
            <person name="Arnold G.J."/>
            <person name="Basu M.K."/>
            <person name="Bauer D.J."/>
            <person name="Caceres C.E."/>
            <person name="Carmel L."/>
            <person name="Casola C."/>
            <person name="Choi J.H."/>
            <person name="Detter J.C."/>
            <person name="Dong Q."/>
            <person name="Dusheyko S."/>
            <person name="Eads B.D."/>
            <person name="Frohlich T."/>
            <person name="Geiler-Samerotte K.A."/>
            <person name="Gerlach D."/>
            <person name="Hatcher P."/>
            <person name="Jogdeo S."/>
            <person name="Krijgsveld J."/>
            <person name="Kriventseva E.V."/>
            <person name="Kultz D."/>
            <person name="Laforsch C."/>
            <person name="Lindquist E."/>
            <person name="Lopez J."/>
            <person name="Manak J.R."/>
            <person name="Muller J."/>
            <person name="Pangilinan J."/>
            <person name="Patwardhan R.P."/>
            <person name="Pitluck S."/>
            <person name="Pritham E.J."/>
            <person name="Rechtsteiner A."/>
            <person name="Rho M."/>
            <person name="Rogozin I.B."/>
            <person name="Sakarya O."/>
            <person name="Salamov A."/>
            <person name="Schaack S."/>
            <person name="Shapiro H."/>
            <person name="Shiga Y."/>
            <person name="Skalitzky C."/>
            <person name="Smith Z."/>
            <person name="Souvorov A."/>
            <person name="Sung W."/>
            <person name="Tang Z."/>
            <person name="Tsuchiya D."/>
            <person name="Tu H."/>
            <person name="Vos H."/>
            <person name="Wang M."/>
            <person name="Wolf Y.I."/>
            <person name="Yamagata H."/>
            <person name="Yamada T."/>
            <person name="Ye Y."/>
            <person name="Shaw J.R."/>
            <person name="Andrews J."/>
            <person name="Crease T.J."/>
            <person name="Tang H."/>
            <person name="Lucas S.M."/>
            <person name="Robertson H.M."/>
            <person name="Bork P."/>
            <person name="Koonin E.V."/>
            <person name="Zdobnov E.M."/>
            <person name="Grigoriev I.V."/>
            <person name="Lynch M."/>
            <person name="Boore J.L."/>
        </authorList>
    </citation>
    <scope>NUCLEOTIDE SEQUENCE [LARGE SCALE GENOMIC DNA]</scope>
</reference>